<dbReference type="EMBL" id="JABWDY010031794">
    <property type="protein sequence ID" value="KAF5184674.1"/>
    <property type="molecule type" value="Genomic_DNA"/>
</dbReference>
<reference evidence="1 2" key="1">
    <citation type="submission" date="2020-06" db="EMBL/GenBank/DDBJ databases">
        <title>Transcriptomic and genomic resources for Thalictrum thalictroides and T. hernandezii: Facilitating candidate gene discovery in an emerging model plant lineage.</title>
        <authorList>
            <person name="Arias T."/>
            <person name="Riano-Pachon D.M."/>
            <person name="Di Stilio V.S."/>
        </authorList>
    </citation>
    <scope>NUCLEOTIDE SEQUENCE [LARGE SCALE GENOMIC DNA]</scope>
    <source>
        <strain evidence="2">cv. WT478/WT964</strain>
        <tissue evidence="1">Leaves</tissue>
    </source>
</reference>
<gene>
    <name evidence="1" type="ORF">FRX31_025739</name>
</gene>
<evidence type="ECO:0000313" key="1">
    <source>
        <dbReference type="EMBL" id="KAF5184674.1"/>
    </source>
</evidence>
<comment type="caution">
    <text evidence="1">The sequence shown here is derived from an EMBL/GenBank/DDBJ whole genome shotgun (WGS) entry which is preliminary data.</text>
</comment>
<dbReference type="Proteomes" id="UP000554482">
    <property type="component" value="Unassembled WGS sequence"/>
</dbReference>
<organism evidence="1 2">
    <name type="scientific">Thalictrum thalictroides</name>
    <name type="common">Rue-anemone</name>
    <name type="synonym">Anemone thalictroides</name>
    <dbReference type="NCBI Taxonomy" id="46969"/>
    <lineage>
        <taxon>Eukaryota</taxon>
        <taxon>Viridiplantae</taxon>
        <taxon>Streptophyta</taxon>
        <taxon>Embryophyta</taxon>
        <taxon>Tracheophyta</taxon>
        <taxon>Spermatophyta</taxon>
        <taxon>Magnoliopsida</taxon>
        <taxon>Ranunculales</taxon>
        <taxon>Ranunculaceae</taxon>
        <taxon>Thalictroideae</taxon>
        <taxon>Thalictrum</taxon>
    </lineage>
</organism>
<proteinExistence type="predicted"/>
<accession>A0A7J6VHU0</accession>
<dbReference type="AlphaFoldDB" id="A0A7J6VHU0"/>
<keyword evidence="2" id="KW-1185">Reference proteome</keyword>
<name>A0A7J6VHU0_THATH</name>
<evidence type="ECO:0000313" key="2">
    <source>
        <dbReference type="Proteomes" id="UP000554482"/>
    </source>
</evidence>
<protein>
    <submittedName>
        <fullName evidence="1">Uncharacterized protein</fullName>
    </submittedName>
</protein>
<sequence>MEGFNCELNRSEKGMRKRNRRFSVVERKAFEFERRVSASPEGRVVITEKGYRGSFKATTSEGGGR</sequence>